<dbReference type="GO" id="GO:0003677">
    <property type="term" value="F:DNA binding"/>
    <property type="evidence" value="ECO:0007669"/>
    <property type="project" value="UniProtKB-KW"/>
</dbReference>
<name>A0ABY3PQW5_9CYAN</name>
<dbReference type="Proteomes" id="UP001054846">
    <property type="component" value="Chromosome"/>
</dbReference>
<dbReference type="RefSeq" id="WP_230843319.1">
    <property type="nucleotide sequence ID" value="NZ_CP063845.1"/>
</dbReference>
<evidence type="ECO:0000256" key="3">
    <source>
        <dbReference type="RuleBase" id="RU003939"/>
    </source>
</evidence>
<dbReference type="CDD" id="cd13831">
    <property type="entry name" value="HU"/>
    <property type="match status" value="1"/>
</dbReference>
<gene>
    <name evidence="4" type="ORF">ISF26_07660</name>
</gene>
<dbReference type="PANTHER" id="PTHR33175">
    <property type="entry name" value="DNA-BINDING PROTEIN HU"/>
    <property type="match status" value="1"/>
</dbReference>
<dbReference type="PRINTS" id="PR01727">
    <property type="entry name" value="DNABINDINGHU"/>
</dbReference>
<sequence length="105" mass="11443">MNYLEPLNRQQLLQQMASRVDGLTQKTAGAALDAALEVIADALAQGRPVKLSGFGSFQVRRRPARTNIHPRTGQPVVVPAAWNAVFSPAQALRERLRALPHPPEA</sequence>
<dbReference type="SUPFAM" id="SSF47729">
    <property type="entry name" value="IHF-like DNA-binding proteins"/>
    <property type="match status" value="1"/>
</dbReference>
<evidence type="ECO:0000313" key="4">
    <source>
        <dbReference type="EMBL" id="UFP96076.1"/>
    </source>
</evidence>
<evidence type="ECO:0000313" key="5">
    <source>
        <dbReference type="Proteomes" id="UP001054846"/>
    </source>
</evidence>
<comment type="similarity">
    <text evidence="3">Belongs to the bacterial histone-like protein family.</text>
</comment>
<dbReference type="EMBL" id="CP063845">
    <property type="protein sequence ID" value="UFP96076.1"/>
    <property type="molecule type" value="Genomic_DNA"/>
</dbReference>
<dbReference type="PANTHER" id="PTHR33175:SF3">
    <property type="entry name" value="DNA-BINDING PROTEIN HU-BETA"/>
    <property type="match status" value="1"/>
</dbReference>
<proteinExistence type="inferred from homology"/>
<dbReference type="SMART" id="SM00411">
    <property type="entry name" value="BHL"/>
    <property type="match status" value="1"/>
</dbReference>
<dbReference type="InterPro" id="IPR000119">
    <property type="entry name" value="Hist_DNA-bd"/>
</dbReference>
<protein>
    <submittedName>
        <fullName evidence="4">HU family DNA-binding protein</fullName>
    </submittedName>
</protein>
<evidence type="ECO:0000256" key="2">
    <source>
        <dbReference type="ARBA" id="ARBA00023125"/>
    </source>
</evidence>
<dbReference type="Pfam" id="PF00216">
    <property type="entry name" value="Bac_DNA_binding"/>
    <property type="match status" value="1"/>
</dbReference>
<reference evidence="4 5" key="1">
    <citation type="journal article" date="2021" name="Genome Biol. Evol.">
        <title>Complete Genome Sequencing of a Novel Gloeobacter Species from a Waterfall Cave in Mexico.</title>
        <authorList>
            <person name="Saw J.H."/>
            <person name="Cardona T."/>
            <person name="Montejano G."/>
        </authorList>
    </citation>
    <scope>NUCLEOTIDE SEQUENCE [LARGE SCALE GENOMIC DNA]</scope>
    <source>
        <strain evidence="4">MG652769</strain>
    </source>
</reference>
<dbReference type="InterPro" id="IPR010992">
    <property type="entry name" value="IHF-like_DNA-bd_dom_sf"/>
</dbReference>
<accession>A0ABY3PQW5</accession>
<dbReference type="Gene3D" id="4.10.520.10">
    <property type="entry name" value="IHF-like DNA-binding proteins"/>
    <property type="match status" value="1"/>
</dbReference>
<keyword evidence="1" id="KW-0226">DNA condensation</keyword>
<evidence type="ECO:0000256" key="1">
    <source>
        <dbReference type="ARBA" id="ARBA00023067"/>
    </source>
</evidence>
<organism evidence="4 5">
    <name type="scientific">Gloeobacter morelensis MG652769</name>
    <dbReference type="NCBI Taxonomy" id="2781736"/>
    <lineage>
        <taxon>Bacteria</taxon>
        <taxon>Bacillati</taxon>
        <taxon>Cyanobacteriota</taxon>
        <taxon>Cyanophyceae</taxon>
        <taxon>Gloeobacterales</taxon>
        <taxon>Gloeobacteraceae</taxon>
        <taxon>Gloeobacter</taxon>
        <taxon>Gloeobacter morelensis</taxon>
    </lineage>
</organism>
<keyword evidence="2 4" id="KW-0238">DNA-binding</keyword>
<keyword evidence="5" id="KW-1185">Reference proteome</keyword>